<dbReference type="EMBL" id="AOLZ01000066">
    <property type="protein sequence ID" value="EMA29377.1"/>
    <property type="molecule type" value="Genomic_DNA"/>
</dbReference>
<sequence>MLPSSTSQKHNDLLTILALIERSVHHEKPDSELRNRARQLAADRLVSYDIDLPEVTAELEISQK</sequence>
<reference evidence="1 4" key="1">
    <citation type="journal article" date="2011" name="J. Bacteriol.">
        <title>Genome sequence of Halobiforma lacisalsi AJ5, an extremely halophilic archaeon which harbors a bop gene.</title>
        <authorList>
            <person name="Jiang X."/>
            <person name="Wang S."/>
            <person name="Cheng H."/>
            <person name="Huo Y."/>
            <person name="Zhang X."/>
            <person name="Zhu X."/>
            <person name="Han X."/>
            <person name="Ni P."/>
            <person name="Wu M."/>
        </authorList>
    </citation>
    <scope>NUCLEOTIDE SEQUENCE [LARGE SCALE GENOMIC DNA]</scope>
    <source>
        <strain evidence="1 4">AJ5</strain>
        <plasmid evidence="1">pHLAJ5I</plasmid>
        <plasmid evidence="4">phlaj5i</plasmid>
    </source>
</reference>
<evidence type="ECO:0008006" key="5">
    <source>
        <dbReference type="Google" id="ProtNLM"/>
    </source>
</evidence>
<gene>
    <name evidence="2" type="ORF">C445_17024</name>
    <name evidence="1" type="ORF">CHINAEXTREME_21050</name>
</gene>
<dbReference type="KEGG" id="hlc:CHINAEXTREME21050"/>
<geneLocation type="plasmid" evidence="1">
    <name>pHLAJ5I</name>
</geneLocation>
<evidence type="ECO:0000313" key="4">
    <source>
        <dbReference type="Proteomes" id="UP000186547"/>
    </source>
</evidence>
<protein>
    <recommendedName>
        <fullName evidence="5">DUF2786 domain-containing protein</fullName>
    </recommendedName>
</protein>
<keyword evidence="1" id="KW-0614">Plasmid</keyword>
<keyword evidence="3" id="KW-1185">Reference proteome</keyword>
<proteinExistence type="predicted"/>
<reference evidence="2 3" key="2">
    <citation type="journal article" date="2014" name="PLoS Genet.">
        <title>Phylogenetically driven sequencing of extremely halophilic archaea reveals strategies for static and dynamic osmo-response.</title>
        <authorList>
            <person name="Becker E.A."/>
            <person name="Seitzer P.M."/>
            <person name="Tritt A."/>
            <person name="Larsen D."/>
            <person name="Krusor M."/>
            <person name="Yao A.I."/>
            <person name="Wu D."/>
            <person name="Madern D."/>
            <person name="Eisen J.A."/>
            <person name="Darling A.E."/>
            <person name="Facciotti M.T."/>
        </authorList>
    </citation>
    <scope>NUCLEOTIDE SEQUENCE [LARGE SCALE GENOMIC DNA]</scope>
    <source>
        <strain evidence="2 3">AJ5</strain>
    </source>
</reference>
<accession>M0L709</accession>
<evidence type="ECO:0000313" key="3">
    <source>
        <dbReference type="Proteomes" id="UP000011555"/>
    </source>
</evidence>
<dbReference type="Proteomes" id="UP000186547">
    <property type="component" value="Plasmid pHLAJ5I"/>
</dbReference>
<evidence type="ECO:0000313" key="2">
    <source>
        <dbReference type="EMBL" id="EMA29377.1"/>
    </source>
</evidence>
<evidence type="ECO:0000313" key="1">
    <source>
        <dbReference type="EMBL" id="APX00291.1"/>
    </source>
</evidence>
<dbReference type="Proteomes" id="UP000011555">
    <property type="component" value="Unassembled WGS sequence"/>
</dbReference>
<dbReference type="EMBL" id="CP019286">
    <property type="protein sequence ID" value="APX00291.1"/>
    <property type="molecule type" value="Genomic_DNA"/>
</dbReference>
<geneLocation type="plasmid" evidence="4">
    <name>phlaj5i</name>
</geneLocation>
<reference evidence="1" key="3">
    <citation type="submission" date="2017-01" db="EMBL/GenBank/DDBJ databases">
        <authorList>
            <person name="Mah S.A."/>
            <person name="Swanson W.J."/>
            <person name="Moy G.W."/>
            <person name="Vacquier V.D."/>
        </authorList>
    </citation>
    <scope>NUCLEOTIDE SEQUENCE</scope>
    <source>
        <strain evidence="1">AJ5</strain>
        <plasmid evidence="1">pHLAJ5I</plasmid>
    </source>
</reference>
<name>M0L709_NATLA</name>
<dbReference type="AlphaFoldDB" id="M0L709"/>
<organism evidence="2 3">
    <name type="scientific">Natronobacterium lacisalsi AJ5</name>
    <dbReference type="NCBI Taxonomy" id="358396"/>
    <lineage>
        <taxon>Archaea</taxon>
        <taxon>Methanobacteriati</taxon>
        <taxon>Methanobacteriota</taxon>
        <taxon>Stenosarchaea group</taxon>
        <taxon>Halobacteria</taxon>
        <taxon>Halobacteriales</taxon>
        <taxon>Natrialbaceae</taxon>
        <taxon>Natronobacterium</taxon>
    </lineage>
</organism>